<protein>
    <submittedName>
        <fullName evidence="3">Uncharacterized protein</fullName>
    </submittedName>
</protein>
<dbReference type="RefSeq" id="WP_133036841.1">
    <property type="nucleotide sequence ID" value="NZ_BAABEI010000008.1"/>
</dbReference>
<comment type="caution">
    <text evidence="3">The sequence shown here is derived from an EMBL/GenBank/DDBJ whole genome shotgun (WGS) entry which is preliminary data.</text>
</comment>
<dbReference type="Pfam" id="PF19613">
    <property type="entry name" value="DUF6118"/>
    <property type="match status" value="1"/>
</dbReference>
<keyword evidence="2" id="KW-0472">Membrane</keyword>
<dbReference type="EMBL" id="SLVX01000036">
    <property type="protein sequence ID" value="TCN34349.1"/>
    <property type="molecule type" value="Genomic_DNA"/>
</dbReference>
<proteinExistence type="predicted"/>
<gene>
    <name evidence="3" type="ORF">EV665_13610</name>
</gene>
<evidence type="ECO:0000313" key="4">
    <source>
        <dbReference type="Proteomes" id="UP000295351"/>
    </source>
</evidence>
<feature type="transmembrane region" description="Helical" evidence="2">
    <location>
        <begin position="153"/>
        <end position="173"/>
    </location>
</feature>
<dbReference type="AlphaFoldDB" id="A0A4R2C639"/>
<evidence type="ECO:0000256" key="2">
    <source>
        <dbReference type="SAM" id="Phobius"/>
    </source>
</evidence>
<evidence type="ECO:0000313" key="3">
    <source>
        <dbReference type="EMBL" id="TCN34349.1"/>
    </source>
</evidence>
<dbReference type="InterPro" id="IPR046121">
    <property type="entry name" value="DUF6118"/>
</dbReference>
<keyword evidence="4" id="KW-1185">Reference proteome</keyword>
<keyword evidence="2" id="KW-0812">Transmembrane</keyword>
<accession>A0A4R2C639</accession>
<sequence length="253" mass="28000">MTEDDENRDDMERFEQEAAADEDGDPVQAFEALRQTVESLAGNLTREMINIRKGVELALDRFEEIGPAADYRPEFGKVTQQLAAVAEHLQGVEQSPVLRNGPEHYARALERSGEGLVKTAVQQLERQASDLERAGRNLASYTQSAYDRKSQDFRMWTAGLVGLVFGIFLILLLPRFLPFSADSHVASLVMGFDRVSAGYAMIGADDPLEVEKMKWGGRFYNVSGGEFSACMETAKQTGKDQKCTITVPAPAQE</sequence>
<organism evidence="3 4">
    <name type="scientific">Shinella granuli</name>
    <dbReference type="NCBI Taxonomy" id="323621"/>
    <lineage>
        <taxon>Bacteria</taxon>
        <taxon>Pseudomonadati</taxon>
        <taxon>Pseudomonadota</taxon>
        <taxon>Alphaproteobacteria</taxon>
        <taxon>Hyphomicrobiales</taxon>
        <taxon>Rhizobiaceae</taxon>
        <taxon>Shinella</taxon>
    </lineage>
</organism>
<feature type="region of interest" description="Disordered" evidence="1">
    <location>
        <begin position="1"/>
        <end position="25"/>
    </location>
</feature>
<evidence type="ECO:0000256" key="1">
    <source>
        <dbReference type="SAM" id="MobiDB-lite"/>
    </source>
</evidence>
<name>A0A4R2C639_SHIGR</name>
<reference evidence="3 4" key="1">
    <citation type="submission" date="2019-03" db="EMBL/GenBank/DDBJ databases">
        <title>Genomic Encyclopedia of Type Strains, Phase IV (KMG-IV): sequencing the most valuable type-strain genomes for metagenomic binning, comparative biology and taxonomic classification.</title>
        <authorList>
            <person name="Goeker M."/>
        </authorList>
    </citation>
    <scope>NUCLEOTIDE SEQUENCE [LARGE SCALE GENOMIC DNA]</scope>
    <source>
        <strain evidence="3 4">DSM 18401</strain>
    </source>
</reference>
<keyword evidence="2" id="KW-1133">Transmembrane helix</keyword>
<dbReference type="Proteomes" id="UP000295351">
    <property type="component" value="Unassembled WGS sequence"/>
</dbReference>